<sequence>MDFQVYLLSKVKNSSEPVARLTIDTPLFGINQNINEILMIFQQIIDELLGFKKINNELIYKKDFDANIIKHAILSKLNPGCFGPSPDIVILKLGVNPNSDEEILRVAKIYKEDFSMKDHSFLNIVADKAIYQWLIRCQEK</sequence>
<dbReference type="EMBL" id="QKYT01000005">
    <property type="protein sequence ID" value="RIA99323.1"/>
    <property type="molecule type" value="Genomic_DNA"/>
</dbReference>
<dbReference type="AlphaFoldDB" id="A0A397TM86"/>
<name>A0A397TM86_9GLOM</name>
<evidence type="ECO:0000313" key="1">
    <source>
        <dbReference type="EMBL" id="RIA99323.1"/>
    </source>
</evidence>
<proteinExistence type="predicted"/>
<organism evidence="1 2">
    <name type="scientific">Glomus cerebriforme</name>
    <dbReference type="NCBI Taxonomy" id="658196"/>
    <lineage>
        <taxon>Eukaryota</taxon>
        <taxon>Fungi</taxon>
        <taxon>Fungi incertae sedis</taxon>
        <taxon>Mucoromycota</taxon>
        <taxon>Glomeromycotina</taxon>
        <taxon>Glomeromycetes</taxon>
        <taxon>Glomerales</taxon>
        <taxon>Glomeraceae</taxon>
        <taxon>Glomus</taxon>
    </lineage>
</organism>
<dbReference type="Proteomes" id="UP000265703">
    <property type="component" value="Unassembled WGS sequence"/>
</dbReference>
<dbReference type="OrthoDB" id="2441256at2759"/>
<comment type="caution">
    <text evidence="1">The sequence shown here is derived from an EMBL/GenBank/DDBJ whole genome shotgun (WGS) entry which is preliminary data.</text>
</comment>
<evidence type="ECO:0000313" key="2">
    <source>
        <dbReference type="Proteomes" id="UP000265703"/>
    </source>
</evidence>
<accession>A0A397TM86</accession>
<gene>
    <name evidence="1" type="ORF">C1645_811558</name>
</gene>
<protein>
    <submittedName>
        <fullName evidence="1">Uncharacterized protein</fullName>
    </submittedName>
</protein>
<reference evidence="1 2" key="1">
    <citation type="submission" date="2018-06" db="EMBL/GenBank/DDBJ databases">
        <title>Comparative genomics reveals the genomic features of Rhizophagus irregularis, R. cerebriforme, R. diaphanum and Gigaspora rosea, and their symbiotic lifestyle signature.</title>
        <authorList>
            <person name="Morin E."/>
            <person name="San Clemente H."/>
            <person name="Chen E.C.H."/>
            <person name="De La Providencia I."/>
            <person name="Hainaut M."/>
            <person name="Kuo A."/>
            <person name="Kohler A."/>
            <person name="Murat C."/>
            <person name="Tang N."/>
            <person name="Roy S."/>
            <person name="Loubradou J."/>
            <person name="Henrissat B."/>
            <person name="Grigoriev I.V."/>
            <person name="Corradi N."/>
            <person name="Roux C."/>
            <person name="Martin F.M."/>
        </authorList>
    </citation>
    <scope>NUCLEOTIDE SEQUENCE [LARGE SCALE GENOMIC DNA]</scope>
    <source>
        <strain evidence="1 2">DAOM 227022</strain>
    </source>
</reference>
<keyword evidence="2" id="KW-1185">Reference proteome</keyword>